<keyword evidence="12 13" id="KW-0732">Signal</keyword>
<dbReference type="Gene3D" id="1.10.420.10">
    <property type="entry name" value="Peroxidase, domain 2"/>
    <property type="match status" value="2"/>
</dbReference>
<dbReference type="PANTHER" id="PTHR30555">
    <property type="entry name" value="HYDROPEROXIDASE I, BIFUNCTIONAL CATALASE-PEROXIDASE"/>
    <property type="match status" value="1"/>
</dbReference>
<dbReference type="InterPro" id="IPR002016">
    <property type="entry name" value="Haem_peroxidase"/>
</dbReference>
<comment type="caution">
    <text evidence="12">Lacks conserved residue(s) required for the propagation of feature annotation.</text>
</comment>
<evidence type="ECO:0000256" key="5">
    <source>
        <dbReference type="ARBA" id="ARBA00023004"/>
    </source>
</evidence>
<dbReference type="EC" id="1.11.1.21" evidence="10 12"/>
<dbReference type="OrthoDB" id="9759743at2"/>
<evidence type="ECO:0000256" key="9">
    <source>
        <dbReference type="ARBA" id="ARBA00060838"/>
    </source>
</evidence>
<comment type="cofactor">
    <cofactor evidence="12">
        <name>heme b</name>
        <dbReference type="ChEBI" id="CHEBI:60344"/>
    </cofactor>
    <text evidence="12">Binds 1 heme b (iron(II)-protoporphyrin IX) group per dimer.</text>
</comment>
<dbReference type="FunFam" id="1.10.420.10:FF:000002">
    <property type="entry name" value="Catalase-peroxidase"/>
    <property type="match status" value="1"/>
</dbReference>
<reference evidence="15 16" key="1">
    <citation type="submission" date="2018-11" db="EMBL/GenBank/DDBJ databases">
        <title>Flavobacterium sp. nov., YIM 102796 draft genome.</title>
        <authorList>
            <person name="Li G."/>
            <person name="Jiang Y."/>
        </authorList>
    </citation>
    <scope>NUCLEOTIDE SEQUENCE [LARGE SCALE GENOMIC DNA]</scope>
    <source>
        <strain evidence="15 16">YIM 102796</strain>
    </source>
</reference>
<evidence type="ECO:0000256" key="2">
    <source>
        <dbReference type="ARBA" id="ARBA00022617"/>
    </source>
</evidence>
<comment type="catalytic activity">
    <reaction evidence="8 12 13">
        <text>H2O2 + AH2 = A + 2 H2O</text>
        <dbReference type="Rhea" id="RHEA:30275"/>
        <dbReference type="ChEBI" id="CHEBI:13193"/>
        <dbReference type="ChEBI" id="CHEBI:15377"/>
        <dbReference type="ChEBI" id="CHEBI:16240"/>
        <dbReference type="ChEBI" id="CHEBI:17499"/>
        <dbReference type="EC" id="1.11.1.21"/>
    </reaction>
</comment>
<dbReference type="FunFam" id="1.10.420.10:FF:000004">
    <property type="entry name" value="Catalase-peroxidase"/>
    <property type="match status" value="1"/>
</dbReference>
<dbReference type="NCBIfam" id="NF011635">
    <property type="entry name" value="PRK15061.1"/>
    <property type="match status" value="1"/>
</dbReference>
<evidence type="ECO:0000313" key="16">
    <source>
        <dbReference type="Proteomes" id="UP000268372"/>
    </source>
</evidence>
<dbReference type="AlphaFoldDB" id="A0A3P1B1M2"/>
<name>A0A3P1B1M2_9FLAO</name>
<dbReference type="GO" id="GO:0070301">
    <property type="term" value="P:cellular response to hydrogen peroxide"/>
    <property type="evidence" value="ECO:0007669"/>
    <property type="project" value="TreeGrafter"/>
</dbReference>
<dbReference type="FunFam" id="1.10.520.10:FF:000002">
    <property type="entry name" value="Catalase-peroxidase"/>
    <property type="match status" value="1"/>
</dbReference>
<comment type="subunit">
    <text evidence="12">Homodimer or homotetramer.</text>
</comment>
<dbReference type="InterPro" id="IPR010255">
    <property type="entry name" value="Haem_peroxidase_sf"/>
</dbReference>
<dbReference type="PRINTS" id="PR00458">
    <property type="entry name" value="PEROXIDASE"/>
</dbReference>
<dbReference type="InterPro" id="IPR000763">
    <property type="entry name" value="Catalase_peroxidase"/>
</dbReference>
<feature type="cross-link" description="Tryptophyl-tyrosyl-methioninium (Tyr-Met) (with Trp-131)" evidence="12">
    <location>
        <begin position="258"/>
        <end position="284"/>
    </location>
</feature>
<dbReference type="InterPro" id="IPR019793">
    <property type="entry name" value="Peroxidases_heam-ligand_BS"/>
</dbReference>
<proteinExistence type="inferred from homology"/>
<dbReference type="GO" id="GO:0005829">
    <property type="term" value="C:cytosol"/>
    <property type="evidence" value="ECO:0007669"/>
    <property type="project" value="TreeGrafter"/>
</dbReference>
<evidence type="ECO:0000256" key="6">
    <source>
        <dbReference type="ARBA" id="ARBA00023324"/>
    </source>
</evidence>
<evidence type="ECO:0000256" key="4">
    <source>
        <dbReference type="ARBA" id="ARBA00023002"/>
    </source>
</evidence>
<feature type="signal peptide" evidence="12 13">
    <location>
        <begin position="1"/>
        <end position="18"/>
    </location>
</feature>
<comment type="similarity">
    <text evidence="9 12 13">Belongs to the peroxidase family. Peroxidase/catalase subfamily.</text>
</comment>
<dbReference type="InterPro" id="IPR019794">
    <property type="entry name" value="Peroxidases_AS"/>
</dbReference>
<evidence type="ECO:0000256" key="11">
    <source>
        <dbReference type="ARBA" id="ARBA00074141"/>
    </source>
</evidence>
<dbReference type="CDD" id="cd00649">
    <property type="entry name" value="catalase_peroxidase_1"/>
    <property type="match status" value="1"/>
</dbReference>
<feature type="site" description="Transition state stabilizer" evidence="12">
    <location>
        <position position="128"/>
    </location>
</feature>
<dbReference type="SUPFAM" id="SSF48113">
    <property type="entry name" value="Heme-dependent peroxidases"/>
    <property type="match status" value="2"/>
</dbReference>
<dbReference type="Gene3D" id="1.10.520.10">
    <property type="match status" value="2"/>
</dbReference>
<dbReference type="PROSITE" id="PS50873">
    <property type="entry name" value="PEROXIDASE_4"/>
    <property type="match status" value="1"/>
</dbReference>
<organism evidence="15 16">
    <name type="scientific">Paenimyroides viscosum</name>
    <dbReference type="NCBI Taxonomy" id="2488729"/>
    <lineage>
        <taxon>Bacteria</taxon>
        <taxon>Pseudomonadati</taxon>
        <taxon>Bacteroidota</taxon>
        <taxon>Flavobacteriia</taxon>
        <taxon>Flavobacteriales</taxon>
        <taxon>Flavobacteriaceae</taxon>
        <taxon>Paenimyroides</taxon>
    </lineage>
</organism>
<dbReference type="HAMAP" id="MF_01961">
    <property type="entry name" value="Catal_peroxid"/>
    <property type="match status" value="1"/>
</dbReference>
<evidence type="ECO:0000256" key="12">
    <source>
        <dbReference type="HAMAP-Rule" id="MF_01961"/>
    </source>
</evidence>
<dbReference type="GO" id="GO:0046872">
    <property type="term" value="F:metal ion binding"/>
    <property type="evidence" value="ECO:0007669"/>
    <property type="project" value="UniProtKB-KW"/>
</dbReference>
<keyword evidence="16" id="KW-1185">Reference proteome</keyword>
<evidence type="ECO:0000256" key="1">
    <source>
        <dbReference type="ARBA" id="ARBA00022559"/>
    </source>
</evidence>
<keyword evidence="6 12" id="KW-0376">Hydrogen peroxide</keyword>
<evidence type="ECO:0000259" key="14">
    <source>
        <dbReference type="PROSITE" id="PS50873"/>
    </source>
</evidence>
<dbReference type="RefSeq" id="WP_124899315.1">
    <property type="nucleotide sequence ID" value="NZ_RQTJ01000013.1"/>
</dbReference>
<keyword evidence="3 12" id="KW-0479">Metal-binding</keyword>
<dbReference type="Proteomes" id="UP000268372">
    <property type="component" value="Unassembled WGS sequence"/>
</dbReference>
<evidence type="ECO:0000256" key="10">
    <source>
        <dbReference type="ARBA" id="ARBA00067012"/>
    </source>
</evidence>
<comment type="function">
    <text evidence="12">Bifunctional enzyme with both catalase and broad-spectrum peroxidase activity.</text>
</comment>
<dbReference type="GO" id="GO:0042744">
    <property type="term" value="P:hydrogen peroxide catabolic process"/>
    <property type="evidence" value="ECO:0007669"/>
    <property type="project" value="UniProtKB-KW"/>
</dbReference>
<dbReference type="GO" id="GO:0020037">
    <property type="term" value="F:heme binding"/>
    <property type="evidence" value="ECO:0007669"/>
    <property type="project" value="InterPro"/>
</dbReference>
<comment type="PTM">
    <text evidence="12">Formation of the three residue Trp-Tyr-Met cross-link is important for the catalase, but not the peroxidase activity of the enzyme.</text>
</comment>
<comment type="caution">
    <text evidence="15">The sequence shown here is derived from an EMBL/GenBank/DDBJ whole genome shotgun (WGS) entry which is preliminary data.</text>
</comment>
<dbReference type="PRINTS" id="PR00460">
    <property type="entry name" value="BPEROXIDASE"/>
</dbReference>
<keyword evidence="4 12" id="KW-0560">Oxidoreductase</keyword>
<feature type="active site" description="Proton acceptor" evidence="12">
    <location>
        <position position="132"/>
    </location>
</feature>
<accession>A0A3P1B1M2</accession>
<evidence type="ECO:0000256" key="3">
    <source>
        <dbReference type="ARBA" id="ARBA00022723"/>
    </source>
</evidence>
<sequence precursor="true">MKKLVLSIGMLVALSANAQGPNTTNGSDLTQCPYLNGTMVDGPSEVTKKLYQNRSTNTNKDWWPNRLDLGVLRQNSSLSTPMSVDFDYAEAFNSLDLEAIKKDINEMLTQSQDWWPADFGNYGPLFVRMAWHSAGTYRTGDGRGGTRMGMQRFAPQNSWPDNVGLDKARRLLWPIKQKYGNKISWADLMILTGNVALENMGFKTIGFAGGRTDVWEAQEAYWGSEKQWLAKSGGEGSRYNENRELEQPLAAAELGLIYVNPEGPDGKPDPLLAAQDIRETFARMGMNDAETVALIAGGHSFGKTHGAGDASLVGATPEEAGIEQMGLGWKSSFKSGKGADQIGSGLEVTWVSTPTQWSHGFFKNLFNNEWELTKSPAGAYQWVAKDPKVMVPDAFEEGKKHKPTMLTTDLSLRFDPEYERISRYFMEHPERFEIAFAQAWFKLTHRDMGPKATYLGTDAPTQDFGWQDPLPAVKGIMIDAKDITELKNEIAKSDLTISELVSTAWASASTYRHSDRRGGANGARIALLPQRNWEVNNPAQLDKVLNKLTEIQNKFNAKATNGKQVSLADLIVLGGSTAVEKAANNAGVKLEVPFNTGRVDATQEQTDVKSFAYLEPVADGFRNYVNTDRAFMSTEQLLVDKAELLTLTAPEMTVLVGGLRSLNANYDGSNNGILSDKKEALTNEYFVNLLNMNTEWSAADATNELFIGKDSKTGKQQYTASRADLIFGSHSELRALSEVYASADAKEKFVKDFAAAWVKVMDLDRFDLK</sequence>
<dbReference type="GO" id="GO:0004096">
    <property type="term" value="F:catalase activity"/>
    <property type="evidence" value="ECO:0007669"/>
    <property type="project" value="UniProtKB-UniRule"/>
</dbReference>
<gene>
    <name evidence="12 15" type="primary">katG</name>
    <name evidence="15" type="ORF">EG242_07720</name>
</gene>
<dbReference type="PROSITE" id="PS00436">
    <property type="entry name" value="PEROXIDASE_2"/>
    <property type="match status" value="1"/>
</dbReference>
<evidence type="ECO:0000256" key="8">
    <source>
        <dbReference type="ARBA" id="ARBA00051651"/>
    </source>
</evidence>
<dbReference type="PANTHER" id="PTHR30555:SF0">
    <property type="entry name" value="CATALASE-PEROXIDASE"/>
    <property type="match status" value="1"/>
</dbReference>
<dbReference type="EMBL" id="RQTJ01000013">
    <property type="protein sequence ID" value="RRA94891.1"/>
    <property type="molecule type" value="Genomic_DNA"/>
</dbReference>
<feature type="binding site" description="axial binding residue" evidence="12">
    <location>
        <position position="299"/>
    </location>
    <ligand>
        <name>heme b</name>
        <dbReference type="ChEBI" id="CHEBI:60344"/>
    </ligand>
    <ligandPart>
        <name>Fe</name>
        <dbReference type="ChEBI" id="CHEBI:18248"/>
    </ligandPart>
</feature>
<dbReference type="NCBIfam" id="TIGR00198">
    <property type="entry name" value="cat_per_HPI"/>
    <property type="match status" value="1"/>
</dbReference>
<evidence type="ECO:0000256" key="7">
    <source>
        <dbReference type="ARBA" id="ARBA00049145"/>
    </source>
</evidence>
<feature type="chain" id="PRO_5017848578" description="Catalase-peroxidase" evidence="12 13">
    <location>
        <begin position="19"/>
        <end position="769"/>
    </location>
</feature>
<feature type="domain" description="Plant heme peroxidase family profile" evidence="14">
    <location>
        <begin position="141"/>
        <end position="465"/>
    </location>
</feature>
<keyword evidence="2 12" id="KW-0349">Heme</keyword>
<evidence type="ECO:0000256" key="13">
    <source>
        <dbReference type="RuleBase" id="RU003451"/>
    </source>
</evidence>
<dbReference type="Pfam" id="PF00141">
    <property type="entry name" value="peroxidase"/>
    <property type="match status" value="2"/>
</dbReference>
<keyword evidence="1 12" id="KW-0575">Peroxidase</keyword>
<evidence type="ECO:0000313" key="15">
    <source>
        <dbReference type="EMBL" id="RRA94891.1"/>
    </source>
</evidence>
<keyword evidence="5 12" id="KW-0408">Iron</keyword>
<comment type="catalytic activity">
    <reaction evidence="7 12 13">
        <text>2 H2O2 = O2 + 2 H2O</text>
        <dbReference type="Rhea" id="RHEA:20309"/>
        <dbReference type="ChEBI" id="CHEBI:15377"/>
        <dbReference type="ChEBI" id="CHEBI:15379"/>
        <dbReference type="ChEBI" id="CHEBI:16240"/>
        <dbReference type="EC" id="1.11.1.21"/>
    </reaction>
</comment>
<dbReference type="CDD" id="cd08200">
    <property type="entry name" value="catalase_peroxidase_2"/>
    <property type="match status" value="1"/>
</dbReference>
<protein>
    <recommendedName>
        <fullName evidence="11 12">Catalase-peroxidase</fullName>
        <shortName evidence="12">CP</shortName>
        <ecNumber evidence="10 12">1.11.1.21</ecNumber>
    </recommendedName>
    <alternativeName>
        <fullName evidence="12">Peroxidase/catalase</fullName>
    </alternativeName>
</protein>
<dbReference type="PROSITE" id="PS00435">
    <property type="entry name" value="PEROXIDASE_1"/>
    <property type="match status" value="1"/>
</dbReference>